<keyword evidence="4 6" id="KW-0472">Membrane</keyword>
<dbReference type="EMBL" id="JBDODL010000861">
    <property type="protein sequence ID" value="MES1920782.1"/>
    <property type="molecule type" value="Genomic_DNA"/>
</dbReference>
<evidence type="ECO:0000256" key="1">
    <source>
        <dbReference type="ARBA" id="ARBA00004370"/>
    </source>
</evidence>
<evidence type="ECO:0000256" key="3">
    <source>
        <dbReference type="ARBA" id="ARBA00022989"/>
    </source>
</evidence>
<gene>
    <name evidence="7" type="ORF">MHBO_002418</name>
</gene>
<evidence type="ECO:0000256" key="5">
    <source>
        <dbReference type="ARBA" id="ARBA00023186"/>
    </source>
</evidence>
<keyword evidence="2 6" id="KW-0812">Transmembrane</keyword>
<evidence type="ECO:0000256" key="6">
    <source>
        <dbReference type="SAM" id="Phobius"/>
    </source>
</evidence>
<dbReference type="Proteomes" id="UP001439008">
    <property type="component" value="Unassembled WGS sequence"/>
</dbReference>
<dbReference type="PANTHER" id="PTHR44176:SF1">
    <property type="entry name" value="DNAJ HOMOLOG SUBFAMILY C MEMBER 25"/>
    <property type="match status" value="1"/>
</dbReference>
<comment type="subcellular location">
    <subcellularLocation>
        <location evidence="1">Membrane</location>
    </subcellularLocation>
</comment>
<dbReference type="InterPro" id="IPR044632">
    <property type="entry name" value="DNAJC25-like"/>
</dbReference>
<evidence type="ECO:0000256" key="2">
    <source>
        <dbReference type="ARBA" id="ARBA00022692"/>
    </source>
</evidence>
<reference evidence="7 8" key="1">
    <citation type="journal article" date="2024" name="BMC Biol.">
        <title>Comparative genomics of Ascetosporea gives new insight into the evolutionary basis for animal parasitism in Rhizaria.</title>
        <authorList>
            <person name="Hiltunen Thoren M."/>
            <person name="Onut-Brannstrom I."/>
            <person name="Alfjorden A."/>
            <person name="Peckova H."/>
            <person name="Swords F."/>
            <person name="Hooper C."/>
            <person name="Holzer A.S."/>
            <person name="Bass D."/>
            <person name="Burki F."/>
        </authorList>
    </citation>
    <scope>NUCLEOTIDE SEQUENCE [LARGE SCALE GENOMIC DNA]</scope>
    <source>
        <strain evidence="7">20-A016</strain>
    </source>
</reference>
<keyword evidence="3 6" id="KW-1133">Transmembrane helix</keyword>
<organism evidence="7 8">
    <name type="scientific">Bonamia ostreae</name>
    <dbReference type="NCBI Taxonomy" id="126728"/>
    <lineage>
        <taxon>Eukaryota</taxon>
        <taxon>Sar</taxon>
        <taxon>Rhizaria</taxon>
        <taxon>Endomyxa</taxon>
        <taxon>Ascetosporea</taxon>
        <taxon>Haplosporida</taxon>
        <taxon>Bonamia</taxon>
    </lineage>
</organism>
<protein>
    <submittedName>
        <fullName evidence="7">Uncharacterized protein</fullName>
    </submittedName>
</protein>
<name>A0ABV2AN82_9EUKA</name>
<feature type="transmembrane region" description="Helical" evidence="6">
    <location>
        <begin position="23"/>
        <end position="40"/>
    </location>
</feature>
<accession>A0ABV2AN82</accession>
<keyword evidence="8" id="KW-1185">Reference proteome</keyword>
<evidence type="ECO:0000313" key="7">
    <source>
        <dbReference type="EMBL" id="MES1920782.1"/>
    </source>
</evidence>
<evidence type="ECO:0000256" key="4">
    <source>
        <dbReference type="ARBA" id="ARBA00023136"/>
    </source>
</evidence>
<sequence length="191" mass="23094">MRERYDEVVRIKARMFVPKENPIFVAFLILLVLIGFRYYYEGYQHRNKRRRLLENEAVRRRIKKKMLSEGKKLRIRNNTLHDDISDLMLIEAVKELNIKVPGGFKGRPSIYEVVVSVPSIPGSWAHRVYYGIRWMVKYELLHQQFDDSDKEYLTFKALGLTEKDWKQLSEEEKNRYLQRDLWKRKNIAKKD</sequence>
<comment type="caution">
    <text evidence="7">The sequence shown here is derived from an EMBL/GenBank/DDBJ whole genome shotgun (WGS) entry which is preliminary data.</text>
</comment>
<proteinExistence type="predicted"/>
<dbReference type="PANTHER" id="PTHR44176">
    <property type="entry name" value="DNAJ HOMOLOG SUBFAMILY C MEMBER 25"/>
    <property type="match status" value="1"/>
</dbReference>
<evidence type="ECO:0000313" key="8">
    <source>
        <dbReference type="Proteomes" id="UP001439008"/>
    </source>
</evidence>
<keyword evidence="5" id="KW-0143">Chaperone</keyword>